<dbReference type="GO" id="GO:0016705">
    <property type="term" value="F:oxidoreductase activity, acting on paired donors, with incorporation or reduction of molecular oxygen"/>
    <property type="evidence" value="ECO:0007669"/>
    <property type="project" value="InterPro"/>
</dbReference>
<dbReference type="RefSeq" id="WP_142027920.1">
    <property type="nucleotide sequence ID" value="NZ_VFQE01000002.1"/>
</dbReference>
<evidence type="ECO:0000256" key="1">
    <source>
        <dbReference type="ARBA" id="ARBA00023002"/>
    </source>
</evidence>
<dbReference type="InterPro" id="IPR011251">
    <property type="entry name" value="Luciferase-like_dom"/>
</dbReference>
<dbReference type="Pfam" id="PF00296">
    <property type="entry name" value="Bac_luciferase"/>
    <property type="match status" value="1"/>
</dbReference>
<dbReference type="Proteomes" id="UP000319865">
    <property type="component" value="Unassembled WGS sequence"/>
</dbReference>
<dbReference type="PANTHER" id="PTHR30137">
    <property type="entry name" value="LUCIFERASE-LIKE MONOOXYGENASE"/>
    <property type="match status" value="1"/>
</dbReference>
<gene>
    <name evidence="4" type="ORF">FHU33_4711</name>
</gene>
<dbReference type="AlphaFoldDB" id="A0A543P1U0"/>
<keyword evidence="2 4" id="KW-0503">Monooxygenase</keyword>
<sequence>MYFGVNLLGLAQQPRDQDMQERFGELLEWVHAVRDAGYDHFTMGQHYLTAPFQQFQPVPLLARLIPETGSMRMYSTLIVPLQNPVELAESWASLDVLSGGRVGMCLALGYRDEEYAAFGVDPKTRLRRQRDTIETLRRLWTEDDVTAEGLNFRLEKQTVTLRPVQKPHPPIWIAANADAAVVRAAQWGLKWNINPHATHETVARQVQLYKDAWREAGHEGDPTFPISREVFCAETREDAVRLAFPYLGQKYAAYGSWGQDKQLPGDESFQIPLEELAGDRFIIGDPDDCAREIARYRDLGIDRMHLRTNWPGMPLETALTGMRLFAREVAPRFREGAAA</sequence>
<evidence type="ECO:0000313" key="5">
    <source>
        <dbReference type="Proteomes" id="UP000319865"/>
    </source>
</evidence>
<evidence type="ECO:0000259" key="3">
    <source>
        <dbReference type="Pfam" id="PF00296"/>
    </source>
</evidence>
<dbReference type="EMBL" id="VFQE01000002">
    <property type="protein sequence ID" value="TQN38031.1"/>
    <property type="molecule type" value="Genomic_DNA"/>
</dbReference>
<name>A0A543P1U0_9ACTN</name>
<evidence type="ECO:0000256" key="2">
    <source>
        <dbReference type="ARBA" id="ARBA00023033"/>
    </source>
</evidence>
<dbReference type="InterPro" id="IPR036661">
    <property type="entry name" value="Luciferase-like_sf"/>
</dbReference>
<proteinExistence type="predicted"/>
<feature type="domain" description="Luciferase-like" evidence="3">
    <location>
        <begin position="11"/>
        <end position="303"/>
    </location>
</feature>
<keyword evidence="1" id="KW-0560">Oxidoreductase</keyword>
<comment type="caution">
    <text evidence="4">The sequence shown here is derived from an EMBL/GenBank/DDBJ whole genome shotgun (WGS) entry which is preliminary data.</text>
</comment>
<accession>A0A543P1U0</accession>
<dbReference type="InterPro" id="IPR050766">
    <property type="entry name" value="Bact_Lucif_Oxidored"/>
</dbReference>
<dbReference type="Gene3D" id="3.20.20.30">
    <property type="entry name" value="Luciferase-like domain"/>
    <property type="match status" value="1"/>
</dbReference>
<organism evidence="4 5">
    <name type="scientific">Blastococcus colisei</name>
    <dbReference type="NCBI Taxonomy" id="1564162"/>
    <lineage>
        <taxon>Bacteria</taxon>
        <taxon>Bacillati</taxon>
        <taxon>Actinomycetota</taxon>
        <taxon>Actinomycetes</taxon>
        <taxon>Geodermatophilales</taxon>
        <taxon>Geodermatophilaceae</taxon>
        <taxon>Blastococcus</taxon>
    </lineage>
</organism>
<evidence type="ECO:0000313" key="4">
    <source>
        <dbReference type="EMBL" id="TQN38031.1"/>
    </source>
</evidence>
<dbReference type="OrthoDB" id="3265338at2"/>
<dbReference type="GO" id="GO:0005829">
    <property type="term" value="C:cytosol"/>
    <property type="evidence" value="ECO:0007669"/>
    <property type="project" value="TreeGrafter"/>
</dbReference>
<dbReference type="PANTHER" id="PTHR30137:SF8">
    <property type="entry name" value="BLR5498 PROTEIN"/>
    <property type="match status" value="1"/>
</dbReference>
<protein>
    <submittedName>
        <fullName evidence="4">Alkanesulfonate monooxygenase SsuD/methylene tetrahydromethanopterin reductase-like flavin-dependent oxidoreductase (Luciferase family)</fullName>
    </submittedName>
</protein>
<keyword evidence="5" id="KW-1185">Reference proteome</keyword>
<reference evidence="4 5" key="1">
    <citation type="submission" date="2019-06" db="EMBL/GenBank/DDBJ databases">
        <title>Sequencing the genomes of 1000 actinobacteria strains.</title>
        <authorList>
            <person name="Klenk H.-P."/>
        </authorList>
    </citation>
    <scope>NUCLEOTIDE SEQUENCE [LARGE SCALE GENOMIC DNA]</scope>
    <source>
        <strain evidence="4 5">DSM 46837</strain>
    </source>
</reference>
<dbReference type="SUPFAM" id="SSF51679">
    <property type="entry name" value="Bacterial luciferase-like"/>
    <property type="match status" value="1"/>
</dbReference>
<dbReference type="GO" id="GO:0004497">
    <property type="term" value="F:monooxygenase activity"/>
    <property type="evidence" value="ECO:0007669"/>
    <property type="project" value="UniProtKB-KW"/>
</dbReference>